<organism evidence="5 6">
    <name type="scientific">Pseudomonas putida</name>
    <name type="common">Arthrobacter siderocapsulatus</name>
    <dbReference type="NCBI Taxonomy" id="303"/>
    <lineage>
        <taxon>Bacteria</taxon>
        <taxon>Pseudomonadati</taxon>
        <taxon>Pseudomonadota</taxon>
        <taxon>Gammaproteobacteria</taxon>
        <taxon>Pseudomonadales</taxon>
        <taxon>Pseudomonadaceae</taxon>
        <taxon>Pseudomonas</taxon>
    </lineage>
</organism>
<dbReference type="GO" id="GO:0016151">
    <property type="term" value="F:nickel cation binding"/>
    <property type="evidence" value="ECO:0007669"/>
    <property type="project" value="UniProtKB-UniRule"/>
</dbReference>
<keyword evidence="4" id="KW-0963">Cytoplasm</keyword>
<dbReference type="PANTHER" id="PTHR33643">
    <property type="entry name" value="UREASE ACCESSORY PROTEIN D"/>
    <property type="match status" value="1"/>
</dbReference>
<dbReference type="EMBL" id="LUCV01000049">
    <property type="protein sequence ID" value="OAI84966.1"/>
    <property type="molecule type" value="Genomic_DNA"/>
</dbReference>
<dbReference type="PANTHER" id="PTHR33643:SF1">
    <property type="entry name" value="UREASE ACCESSORY PROTEIN D"/>
    <property type="match status" value="1"/>
</dbReference>
<comment type="subcellular location">
    <subcellularLocation>
        <location evidence="4">Cytoplasm</location>
    </subcellularLocation>
</comment>
<dbReference type="HAMAP" id="MF_01384">
    <property type="entry name" value="UreD"/>
    <property type="match status" value="1"/>
</dbReference>
<proteinExistence type="inferred from homology"/>
<comment type="subunit">
    <text evidence="4">UreD, UreF and UreG form a complex that acts as a GTP-hydrolysis-dependent molecular chaperone, activating the urease apoprotein by helping to assemble the nickel containing metallocenter of UreC. The UreE protein probably delivers the nickel.</text>
</comment>
<evidence type="ECO:0000256" key="4">
    <source>
        <dbReference type="HAMAP-Rule" id="MF_01384"/>
    </source>
</evidence>
<evidence type="ECO:0000313" key="5">
    <source>
        <dbReference type="EMBL" id="OAI84966.1"/>
    </source>
</evidence>
<evidence type="ECO:0000256" key="2">
    <source>
        <dbReference type="ARBA" id="ARBA00022988"/>
    </source>
</evidence>
<evidence type="ECO:0000256" key="3">
    <source>
        <dbReference type="ARBA" id="ARBA00023186"/>
    </source>
</evidence>
<reference evidence="5 6" key="1">
    <citation type="submission" date="2016-03" db="EMBL/GenBank/DDBJ databases">
        <title>Draft Genome Assembly of Pseudomonas putida strain CBF10-2.</title>
        <authorList>
            <person name="Iyer R.S."/>
            <person name="Damania A."/>
        </authorList>
    </citation>
    <scope>NUCLEOTIDE SEQUENCE [LARGE SCALE GENOMIC DNA]</scope>
    <source>
        <strain evidence="5 6">CBF10-2</strain>
    </source>
</reference>
<comment type="caution">
    <text evidence="5">The sequence shown here is derived from an EMBL/GenBank/DDBJ whole genome shotgun (WGS) entry which is preliminary data.</text>
</comment>
<protein>
    <recommendedName>
        <fullName evidence="4">Urease accessory protein UreD</fullName>
    </recommendedName>
</protein>
<dbReference type="Pfam" id="PF01774">
    <property type="entry name" value="UreD"/>
    <property type="match status" value="1"/>
</dbReference>
<dbReference type="AlphaFoldDB" id="A0A177SAX5"/>
<sequence>MSLPELLTAADDTAGWSAELKLRFVQRGERTCIGARRHFGPLLVQRPFYPEGAPCHVYVLHPPGGVVGGDRLTLDVTLDPGTHALLTMPGATKFYRSAGPVSVLKQHFHLAEGSTLEWLPHGNICFPGARTRLENRFSLAPGARLLAWETLCLGRPVMGETFSHGAVDSRLQIDMPDDPGLHERLRVDGDSLHKLAGYPLQATFCAAPATPELLEQTRTLIEHLAVPAGATLLGHLLVVRLLDHDNQRLQSTLLRLWCALRPAILGLAPCPPRIWAT</sequence>
<accession>A0A177SAX5</accession>
<keyword evidence="3 4" id="KW-0143">Chaperone</keyword>
<evidence type="ECO:0000313" key="6">
    <source>
        <dbReference type="Proteomes" id="UP000077752"/>
    </source>
</evidence>
<evidence type="ECO:0000256" key="1">
    <source>
        <dbReference type="ARBA" id="ARBA00007177"/>
    </source>
</evidence>
<dbReference type="InterPro" id="IPR002669">
    <property type="entry name" value="UreD"/>
</dbReference>
<comment type="function">
    <text evidence="4">Required for maturation of urease via the functional incorporation of the urease nickel metallocenter.</text>
</comment>
<name>A0A177SAX5_PSEPU</name>
<comment type="similarity">
    <text evidence="1 4">Belongs to the UreD family.</text>
</comment>
<dbReference type="RefSeq" id="WP_064304740.1">
    <property type="nucleotide sequence ID" value="NZ_LUCV01000049.1"/>
</dbReference>
<dbReference type="GO" id="GO:0005737">
    <property type="term" value="C:cytoplasm"/>
    <property type="evidence" value="ECO:0007669"/>
    <property type="project" value="UniProtKB-SubCell"/>
</dbReference>
<dbReference type="Proteomes" id="UP000077752">
    <property type="component" value="Unassembled WGS sequence"/>
</dbReference>
<keyword evidence="2 4" id="KW-0996">Nickel insertion</keyword>
<gene>
    <name evidence="4" type="primary">ureD</name>
    <name evidence="5" type="ORF">AYO28_03545</name>
</gene>